<evidence type="ECO:0000313" key="3">
    <source>
        <dbReference type="WBParaSite" id="HPBE_0001696901-mRNA-1"/>
    </source>
</evidence>
<dbReference type="Proteomes" id="UP000050761">
    <property type="component" value="Unassembled WGS sequence"/>
</dbReference>
<evidence type="ECO:0000313" key="2">
    <source>
        <dbReference type="Proteomes" id="UP000050761"/>
    </source>
</evidence>
<sequence>MHNESPDSSFTWSDYSISEDDAYIYCRVGNNTASKAAPDTTPKPTLERWRSCRDSGFVEHMQLPQTVDDVAAGNLEQTTADVDDHEYYNLLPFQKAAKTVEHDYTYPAFTIDEDVENHCDVRRVKVGGASLRNARRKLRRIDSDLSTLSHRTVINAARPYRGAREEPTTPHVRATFKKTTTQRRLCCVQCREEEMTKQERCTETRHACGSNFSNEAIELYGRLIIVALEELRAEPQGADRIAALQRKIERILRLRTGLNLSVEFDKSAALFGESTRRRRRRWWAWWDERLKH</sequence>
<accession>A0A3P8BPC4</accession>
<name>A0A183G5P8_HELPZ</name>
<dbReference type="WBParaSite" id="HPBE_0001696901-mRNA-1">
    <property type="protein sequence ID" value="HPBE_0001696901-mRNA-1"/>
    <property type="gene ID" value="HPBE_0001696901"/>
</dbReference>
<reference evidence="1 2" key="1">
    <citation type="submission" date="2018-11" db="EMBL/GenBank/DDBJ databases">
        <authorList>
            <consortium name="Pathogen Informatics"/>
        </authorList>
    </citation>
    <scope>NUCLEOTIDE SEQUENCE [LARGE SCALE GENOMIC DNA]</scope>
</reference>
<organism evidence="2 3">
    <name type="scientific">Heligmosomoides polygyrus</name>
    <name type="common">Parasitic roundworm</name>
    <dbReference type="NCBI Taxonomy" id="6339"/>
    <lineage>
        <taxon>Eukaryota</taxon>
        <taxon>Metazoa</taxon>
        <taxon>Ecdysozoa</taxon>
        <taxon>Nematoda</taxon>
        <taxon>Chromadorea</taxon>
        <taxon>Rhabditida</taxon>
        <taxon>Rhabditina</taxon>
        <taxon>Rhabditomorpha</taxon>
        <taxon>Strongyloidea</taxon>
        <taxon>Heligmosomidae</taxon>
        <taxon>Heligmosomoides</taxon>
    </lineage>
</organism>
<keyword evidence="2" id="KW-1185">Reference proteome</keyword>
<protein>
    <submittedName>
        <fullName evidence="3">Ig-like domain-containing protein</fullName>
    </submittedName>
</protein>
<dbReference type="OrthoDB" id="5848158at2759"/>
<reference evidence="3" key="2">
    <citation type="submission" date="2019-09" db="UniProtKB">
        <authorList>
            <consortium name="WormBaseParasite"/>
        </authorList>
    </citation>
    <scope>IDENTIFICATION</scope>
</reference>
<dbReference type="EMBL" id="UZAH01029718">
    <property type="protein sequence ID" value="VDP07564.1"/>
    <property type="molecule type" value="Genomic_DNA"/>
</dbReference>
<accession>A0A183G5P8</accession>
<dbReference type="AlphaFoldDB" id="A0A183G5P8"/>
<evidence type="ECO:0000313" key="1">
    <source>
        <dbReference type="EMBL" id="VDP07564.1"/>
    </source>
</evidence>
<proteinExistence type="predicted"/>
<gene>
    <name evidence="1" type="ORF">HPBE_LOCUS16969</name>
</gene>